<dbReference type="AlphaFoldDB" id="A0A4U0V4S3"/>
<organism evidence="1 2">
    <name type="scientific">Friedmanniomyces simplex</name>
    <dbReference type="NCBI Taxonomy" id="329884"/>
    <lineage>
        <taxon>Eukaryota</taxon>
        <taxon>Fungi</taxon>
        <taxon>Dikarya</taxon>
        <taxon>Ascomycota</taxon>
        <taxon>Pezizomycotina</taxon>
        <taxon>Dothideomycetes</taxon>
        <taxon>Dothideomycetidae</taxon>
        <taxon>Mycosphaerellales</taxon>
        <taxon>Teratosphaeriaceae</taxon>
        <taxon>Friedmanniomyces</taxon>
    </lineage>
</organism>
<reference evidence="1 2" key="1">
    <citation type="submission" date="2017-03" db="EMBL/GenBank/DDBJ databases">
        <title>Genomes of endolithic fungi from Antarctica.</title>
        <authorList>
            <person name="Coleine C."/>
            <person name="Masonjones S."/>
            <person name="Stajich J.E."/>
        </authorList>
    </citation>
    <scope>NUCLEOTIDE SEQUENCE [LARGE SCALE GENOMIC DNA]</scope>
    <source>
        <strain evidence="1 2">CCFEE 5184</strain>
    </source>
</reference>
<dbReference type="Proteomes" id="UP000309340">
    <property type="component" value="Unassembled WGS sequence"/>
</dbReference>
<keyword evidence="2" id="KW-1185">Reference proteome</keyword>
<dbReference type="EMBL" id="NAJQ01002419">
    <property type="protein sequence ID" value="TKA43698.1"/>
    <property type="molecule type" value="Genomic_DNA"/>
</dbReference>
<evidence type="ECO:0000313" key="2">
    <source>
        <dbReference type="Proteomes" id="UP000309340"/>
    </source>
</evidence>
<feature type="non-terminal residue" evidence="1">
    <location>
        <position position="171"/>
    </location>
</feature>
<sequence>MSSARSSSATSSPWLRLLDERFATLREHKINVSAVITSEDLFRDHFEEFGRRLREPRYTALLVKLRCFWIIQWASQVDRAEQHPSTYNLVALIWTSIYAAIEVTEIPALSFAFEGFPDADRLRQTSIDANENLARENLAGVVEIIGNINSAVPRVQTNFDHFPLDNALQEA</sequence>
<name>A0A4U0V4S3_9PEZI</name>
<gene>
    <name evidence="1" type="ORF">B0A55_13771</name>
</gene>
<protein>
    <submittedName>
        <fullName evidence="1">Uncharacterized protein</fullName>
    </submittedName>
</protein>
<accession>A0A4U0V4S3</accession>
<evidence type="ECO:0000313" key="1">
    <source>
        <dbReference type="EMBL" id="TKA43698.1"/>
    </source>
</evidence>
<proteinExistence type="predicted"/>
<comment type="caution">
    <text evidence="1">The sequence shown here is derived from an EMBL/GenBank/DDBJ whole genome shotgun (WGS) entry which is preliminary data.</text>
</comment>